<protein>
    <recommendedName>
        <fullName evidence="8">Peptidase S26 domain-containing protein</fullName>
    </recommendedName>
</protein>
<comment type="caution">
    <text evidence="9">The sequence shown here is derived from an EMBL/GenBank/DDBJ whole genome shotgun (WGS) entry which is preliminary data.</text>
</comment>
<proteinExistence type="inferred from homology"/>
<evidence type="ECO:0000256" key="6">
    <source>
        <dbReference type="ARBA" id="ARBA00038445"/>
    </source>
</evidence>
<evidence type="ECO:0000256" key="4">
    <source>
        <dbReference type="ARBA" id="ARBA00023128"/>
    </source>
</evidence>
<dbReference type="PANTHER" id="PTHR12383">
    <property type="entry name" value="PROTEASE FAMILY S26 MITOCHONDRIAL INNER MEMBRANE PROTEASE-RELATED"/>
    <property type="match status" value="1"/>
</dbReference>
<reference evidence="10" key="1">
    <citation type="submission" date="2019-06" db="EMBL/GenBank/DDBJ databases">
        <authorList>
            <person name="Broberg M."/>
        </authorList>
    </citation>
    <scope>NUCLEOTIDE SEQUENCE [LARGE SCALE GENOMIC DNA]</scope>
</reference>
<dbReference type="InterPro" id="IPR052064">
    <property type="entry name" value="Mito_IMP1_subunit"/>
</dbReference>
<dbReference type="InterPro" id="IPR019533">
    <property type="entry name" value="Peptidase_S26"/>
</dbReference>
<evidence type="ECO:0000256" key="5">
    <source>
        <dbReference type="ARBA" id="ARBA00023136"/>
    </source>
</evidence>
<dbReference type="InterPro" id="IPR036286">
    <property type="entry name" value="LexA/Signal_pep-like_sf"/>
</dbReference>
<dbReference type="GO" id="GO:0042720">
    <property type="term" value="C:mitochondrial inner membrane peptidase complex"/>
    <property type="evidence" value="ECO:0007669"/>
    <property type="project" value="TreeGrafter"/>
</dbReference>
<dbReference type="OrthoDB" id="308440at2759"/>
<comment type="similarity">
    <text evidence="6">Belongs to the peptidase S26 family. IMP1 subfamily.</text>
</comment>
<dbReference type="EMBL" id="CABFNO020001536">
    <property type="protein sequence ID" value="CAG9995942.1"/>
    <property type="molecule type" value="Genomic_DNA"/>
</dbReference>
<dbReference type="FunFam" id="2.10.109.10:FF:000015">
    <property type="entry name" value="Mitochondrial inner membrane protease subunit 1"/>
    <property type="match status" value="1"/>
</dbReference>
<name>A0A9N9UR64_9HYPO</name>
<evidence type="ECO:0000256" key="2">
    <source>
        <dbReference type="ARBA" id="ARBA00022792"/>
    </source>
</evidence>
<dbReference type="AlphaFoldDB" id="A0A9N9UR64"/>
<dbReference type="InterPro" id="IPR019757">
    <property type="entry name" value="Pept_S26A_signal_pept_1_Lys-AS"/>
</dbReference>
<keyword evidence="3" id="KW-0378">Hydrolase</keyword>
<dbReference type="Proteomes" id="UP000754883">
    <property type="component" value="Unassembled WGS sequence"/>
</dbReference>
<evidence type="ECO:0000256" key="3">
    <source>
        <dbReference type="ARBA" id="ARBA00022801"/>
    </source>
</evidence>
<keyword evidence="4" id="KW-0496">Mitochondrion</keyword>
<dbReference type="GO" id="GO:0006627">
    <property type="term" value="P:protein processing involved in protein targeting to mitochondrion"/>
    <property type="evidence" value="ECO:0007669"/>
    <property type="project" value="TreeGrafter"/>
</dbReference>
<dbReference type="PROSITE" id="PS00760">
    <property type="entry name" value="SPASE_I_2"/>
    <property type="match status" value="1"/>
</dbReference>
<dbReference type="SUPFAM" id="SSF51306">
    <property type="entry name" value="LexA/Signal peptidase"/>
    <property type="match status" value="1"/>
</dbReference>
<dbReference type="PANTHER" id="PTHR12383:SF16">
    <property type="entry name" value="MITOCHONDRIAL INNER MEMBRANE PROTEASE SUBUNIT 1"/>
    <property type="match status" value="1"/>
</dbReference>
<keyword evidence="5" id="KW-0472">Membrane</keyword>
<dbReference type="CDD" id="cd06530">
    <property type="entry name" value="S26_SPase_I"/>
    <property type="match status" value="1"/>
</dbReference>
<organism evidence="9 10">
    <name type="scientific">Clonostachys byssicola</name>
    <dbReference type="NCBI Taxonomy" id="160290"/>
    <lineage>
        <taxon>Eukaryota</taxon>
        <taxon>Fungi</taxon>
        <taxon>Dikarya</taxon>
        <taxon>Ascomycota</taxon>
        <taxon>Pezizomycotina</taxon>
        <taxon>Sordariomycetes</taxon>
        <taxon>Hypocreomycetidae</taxon>
        <taxon>Hypocreales</taxon>
        <taxon>Bionectriaceae</taxon>
        <taxon>Clonostachys</taxon>
    </lineage>
</organism>
<dbReference type="InterPro" id="IPR000223">
    <property type="entry name" value="Pept_S26A_signal_pept_1"/>
</dbReference>
<evidence type="ECO:0000313" key="10">
    <source>
        <dbReference type="Proteomes" id="UP000754883"/>
    </source>
</evidence>
<comment type="subcellular location">
    <subcellularLocation>
        <location evidence="1">Mitochondrion inner membrane</location>
    </subcellularLocation>
</comment>
<reference evidence="9 10" key="2">
    <citation type="submission" date="2021-10" db="EMBL/GenBank/DDBJ databases">
        <authorList>
            <person name="Piombo E."/>
        </authorList>
    </citation>
    <scope>NUCLEOTIDE SEQUENCE [LARGE SCALE GENOMIC DNA]</scope>
</reference>
<evidence type="ECO:0000256" key="7">
    <source>
        <dbReference type="PIRSR" id="PIRSR600223-1"/>
    </source>
</evidence>
<dbReference type="Gene3D" id="2.10.109.10">
    <property type="entry name" value="Umud Fragment, subunit A"/>
    <property type="match status" value="1"/>
</dbReference>
<keyword evidence="10" id="KW-1185">Reference proteome</keyword>
<dbReference type="GO" id="GO:0004252">
    <property type="term" value="F:serine-type endopeptidase activity"/>
    <property type="evidence" value="ECO:0007669"/>
    <property type="project" value="InterPro"/>
</dbReference>
<feature type="domain" description="Peptidase S26" evidence="8">
    <location>
        <begin position="16"/>
        <end position="100"/>
    </location>
</feature>
<dbReference type="Pfam" id="PF10502">
    <property type="entry name" value="Peptidase_S26"/>
    <property type="match status" value="2"/>
</dbReference>
<feature type="active site" evidence="7">
    <location>
        <position position="87"/>
    </location>
</feature>
<evidence type="ECO:0000256" key="1">
    <source>
        <dbReference type="ARBA" id="ARBA00004273"/>
    </source>
</evidence>
<evidence type="ECO:0000259" key="8">
    <source>
        <dbReference type="Pfam" id="PF10502"/>
    </source>
</evidence>
<feature type="active site" evidence="7">
    <location>
        <position position="41"/>
    </location>
</feature>
<gene>
    <name evidence="9" type="ORF">CBYS24578_00004019</name>
</gene>
<sequence length="176" mass="19454">MVVSHFMSHPIRLTISTIKLVCTWHIITSHVFQVSPAQGPSMLPTFSVRGDWVAADMTHARNRRGQLRVGDLVLYRIPVSDNANGIKRLIGLPGDYVSMNTPGSPGEERMIQVPEGHCWIVGDNLTVSRDSRSFGPVPLALIKGKVLAKVLPWAERGWFHNPLEPIEDLGDGTVDE</sequence>
<dbReference type="GO" id="GO:0006465">
    <property type="term" value="P:signal peptide processing"/>
    <property type="evidence" value="ECO:0007669"/>
    <property type="project" value="InterPro"/>
</dbReference>
<feature type="domain" description="Peptidase S26" evidence="8">
    <location>
        <begin position="112"/>
        <end position="148"/>
    </location>
</feature>
<accession>A0A9N9UR64</accession>
<dbReference type="PRINTS" id="PR00727">
    <property type="entry name" value="LEADERPTASE"/>
</dbReference>
<keyword evidence="2" id="KW-0999">Mitochondrion inner membrane</keyword>
<evidence type="ECO:0000313" key="9">
    <source>
        <dbReference type="EMBL" id="CAG9995942.1"/>
    </source>
</evidence>